<feature type="domain" description="SLH" evidence="2">
    <location>
        <begin position="26"/>
        <end position="89"/>
    </location>
</feature>
<dbReference type="EMBL" id="JBEPMA010000004">
    <property type="protein sequence ID" value="MET3617339.1"/>
    <property type="molecule type" value="Genomic_DNA"/>
</dbReference>
<dbReference type="PANTHER" id="PTHR43308:SF5">
    <property type="entry name" value="S-LAYER PROTEIN _ PEPTIDOGLYCAN ENDO-BETA-N-ACETYLGLUCOSAMINIDASE"/>
    <property type="match status" value="1"/>
</dbReference>
<evidence type="ECO:0000256" key="1">
    <source>
        <dbReference type="SAM" id="SignalP"/>
    </source>
</evidence>
<proteinExistence type="predicted"/>
<comment type="caution">
    <text evidence="3">The sequence shown here is derived from an EMBL/GenBank/DDBJ whole genome shotgun (WGS) entry which is preliminary data.</text>
</comment>
<keyword evidence="4" id="KW-1185">Reference proteome</keyword>
<evidence type="ECO:0000259" key="2">
    <source>
        <dbReference type="PROSITE" id="PS51272"/>
    </source>
</evidence>
<evidence type="ECO:0000313" key="4">
    <source>
        <dbReference type="Proteomes" id="UP001549162"/>
    </source>
</evidence>
<dbReference type="InterPro" id="IPR051465">
    <property type="entry name" value="Cell_Envelope_Struct_Comp"/>
</dbReference>
<sequence length="362" mass="40441">MNKKKILTFNLALTLMILPTNIFAKEFKDVKPHGRVSWAYKYIDELSNKKILNGYEDGKFKPNNAVSFLETMQIIKTTLNPSDAYLKEAINKNLEFLNANSVPEWARGAVAFNIEHKTITAKTLEQAKKGGFIDSKVYPSRNSIAVYFARALKFSKNADASNLNYKDKNKIAPLTFSYLPELVNANIFTSTGSEGYFNGNKAIRRSEMAVITSKTLSWSEANKNNIINPNNKVEVDNLIPEESGDLNENVDELNKPTQPVQDNISDEDLSGDSIINDTINENTESEEKIEENKTVNFTGEVMEVTEAGTVRYLKIRIIDSDNSNYSSGSLITINANRHYNIGDRVSGSGTLGKNSLLDIKLN</sequence>
<dbReference type="InterPro" id="IPR001119">
    <property type="entry name" value="SLH_dom"/>
</dbReference>
<accession>A0ABV2J986</accession>
<evidence type="ECO:0000313" key="3">
    <source>
        <dbReference type="EMBL" id="MET3617339.1"/>
    </source>
</evidence>
<organism evidence="3 4">
    <name type="scientific">Peptoniphilus olsenii</name>
    <dbReference type="NCBI Taxonomy" id="411570"/>
    <lineage>
        <taxon>Bacteria</taxon>
        <taxon>Bacillati</taxon>
        <taxon>Bacillota</taxon>
        <taxon>Tissierellia</taxon>
        <taxon>Tissierellales</taxon>
        <taxon>Peptoniphilaceae</taxon>
        <taxon>Peptoniphilus</taxon>
    </lineage>
</organism>
<keyword evidence="1" id="KW-0732">Signal</keyword>
<gene>
    <name evidence="3" type="ORF">ABID14_000968</name>
</gene>
<dbReference type="Pfam" id="PF00395">
    <property type="entry name" value="SLH"/>
    <property type="match status" value="1"/>
</dbReference>
<reference evidence="3 4" key="1">
    <citation type="submission" date="2024-06" db="EMBL/GenBank/DDBJ databases">
        <title>Genomic Encyclopedia of Type Strains, Phase IV (KMG-IV): sequencing the most valuable type-strain genomes for metagenomic binning, comparative biology and taxonomic classification.</title>
        <authorList>
            <person name="Goeker M."/>
        </authorList>
    </citation>
    <scope>NUCLEOTIDE SEQUENCE [LARGE SCALE GENOMIC DNA]</scope>
    <source>
        <strain evidence="3 4">DSM 21460</strain>
    </source>
</reference>
<dbReference type="Proteomes" id="UP001549162">
    <property type="component" value="Unassembled WGS sequence"/>
</dbReference>
<dbReference type="PROSITE" id="PS51272">
    <property type="entry name" value="SLH"/>
    <property type="match status" value="1"/>
</dbReference>
<feature type="chain" id="PRO_5045728624" description="SLH domain-containing protein" evidence="1">
    <location>
        <begin position="25"/>
        <end position="362"/>
    </location>
</feature>
<name>A0ABV2J986_9FIRM</name>
<dbReference type="PANTHER" id="PTHR43308">
    <property type="entry name" value="OUTER MEMBRANE PROTEIN ALPHA-RELATED"/>
    <property type="match status" value="1"/>
</dbReference>
<feature type="signal peptide" evidence="1">
    <location>
        <begin position="1"/>
        <end position="24"/>
    </location>
</feature>
<dbReference type="RefSeq" id="WP_354367692.1">
    <property type="nucleotide sequence ID" value="NZ_JBEPMA010000004.1"/>
</dbReference>
<protein>
    <recommendedName>
        <fullName evidence="2">SLH domain-containing protein</fullName>
    </recommendedName>
</protein>